<dbReference type="PANTHER" id="PTHR21181">
    <property type="match status" value="1"/>
</dbReference>
<evidence type="ECO:0000313" key="9">
    <source>
        <dbReference type="Proteomes" id="UP001521116"/>
    </source>
</evidence>
<keyword evidence="5" id="KW-0472">Membrane</keyword>
<keyword evidence="3" id="KW-0809">Transit peptide</keyword>
<evidence type="ECO:0000256" key="5">
    <source>
        <dbReference type="ARBA" id="ARBA00023136"/>
    </source>
</evidence>
<comment type="subcellular location">
    <subcellularLocation>
        <location evidence="1">Mitochondrion inner membrane</location>
    </subcellularLocation>
</comment>
<name>A0ABR3SSR5_9PEZI</name>
<keyword evidence="9" id="KW-1185">Reference proteome</keyword>
<dbReference type="Proteomes" id="UP001521116">
    <property type="component" value="Unassembled WGS sequence"/>
</dbReference>
<evidence type="ECO:0000256" key="3">
    <source>
        <dbReference type="ARBA" id="ARBA00022946"/>
    </source>
</evidence>
<sequence>MPLNYDSPSFTLQTFIPPHARDAYLAIRAFNIDVARVADQTSNATVGRMRMQFWRDAVTRALQGSPPKEPVAVLLAHAAESLNARTGGHARLGKSWFLRIVSEREKALGNPPFANLAALESYAENTYSTLLYLTLQSLPLASVTADHLASHIGKATGIAAVLRGLPLIAFPPAPNHHSNQAGFGGPLPGARQGAVLLPLDIMAEAGVKEEDVLRHGADATGLRDAVFAVATRANDHLITARSMLSSLRAGSEVDHDFEHAHEEEHRYSPQQLSAGTQAQQQDVERGFGVLMPAVATGLWLEKLQKMDFDVFNPQLRTTDWKLPWKSYWAFSQRKI</sequence>
<accession>A0ABR3SSR5</accession>
<dbReference type="Gene3D" id="1.10.600.10">
    <property type="entry name" value="Farnesyl Diphosphate Synthase"/>
    <property type="match status" value="1"/>
</dbReference>
<keyword evidence="2" id="KW-0999">Mitochondrion inner membrane</keyword>
<evidence type="ECO:0000256" key="2">
    <source>
        <dbReference type="ARBA" id="ARBA00022792"/>
    </source>
</evidence>
<dbReference type="SUPFAM" id="SSF48576">
    <property type="entry name" value="Terpenoid synthases"/>
    <property type="match status" value="1"/>
</dbReference>
<feature type="compositionally biased region" description="Low complexity" evidence="7">
    <location>
        <begin position="270"/>
        <end position="279"/>
    </location>
</feature>
<dbReference type="Pfam" id="PF00494">
    <property type="entry name" value="SQS_PSY"/>
    <property type="match status" value="1"/>
</dbReference>
<dbReference type="InterPro" id="IPR008949">
    <property type="entry name" value="Isoprenoid_synthase_dom_sf"/>
</dbReference>
<gene>
    <name evidence="8" type="ORF">SLS56_005763</name>
</gene>
<evidence type="ECO:0000256" key="6">
    <source>
        <dbReference type="ARBA" id="ARBA00038273"/>
    </source>
</evidence>
<evidence type="ECO:0008006" key="10">
    <source>
        <dbReference type="Google" id="ProtNLM"/>
    </source>
</evidence>
<feature type="region of interest" description="Disordered" evidence="7">
    <location>
        <begin position="260"/>
        <end position="279"/>
    </location>
</feature>
<proteinExistence type="inferred from homology"/>
<keyword evidence="4" id="KW-0496">Mitochondrion</keyword>
<reference evidence="8 9" key="1">
    <citation type="submission" date="2024-02" db="EMBL/GenBank/DDBJ databases">
        <title>De novo assembly and annotation of 12 fungi associated with fruit tree decline syndrome in Ontario, Canada.</title>
        <authorList>
            <person name="Sulman M."/>
            <person name="Ellouze W."/>
            <person name="Ilyukhin E."/>
        </authorList>
    </citation>
    <scope>NUCLEOTIDE SEQUENCE [LARGE SCALE GENOMIC DNA]</scope>
    <source>
        <strain evidence="8 9">M1-105</strain>
    </source>
</reference>
<organism evidence="8 9">
    <name type="scientific">Neofusicoccum ribis</name>
    <dbReference type="NCBI Taxonomy" id="45134"/>
    <lineage>
        <taxon>Eukaryota</taxon>
        <taxon>Fungi</taxon>
        <taxon>Dikarya</taxon>
        <taxon>Ascomycota</taxon>
        <taxon>Pezizomycotina</taxon>
        <taxon>Dothideomycetes</taxon>
        <taxon>Dothideomycetes incertae sedis</taxon>
        <taxon>Botryosphaeriales</taxon>
        <taxon>Botryosphaeriaceae</taxon>
        <taxon>Neofusicoccum</taxon>
    </lineage>
</organism>
<comment type="caution">
    <text evidence="8">The sequence shown here is derived from an EMBL/GenBank/DDBJ whole genome shotgun (WGS) entry which is preliminary data.</text>
</comment>
<comment type="similarity">
    <text evidence="6">Belongs to the NDUFAF6 family.</text>
</comment>
<protein>
    <recommendedName>
        <fullName evidence="10">Squalene/phytoene synthase</fullName>
    </recommendedName>
</protein>
<evidence type="ECO:0000256" key="4">
    <source>
        <dbReference type="ARBA" id="ARBA00023128"/>
    </source>
</evidence>
<dbReference type="PANTHER" id="PTHR21181:SF13">
    <property type="entry name" value="NADH DEHYDROGENASE (UBIQUINONE) COMPLEX I, ASSEMBLY FACTOR 6"/>
    <property type="match status" value="1"/>
</dbReference>
<dbReference type="EMBL" id="JAJVDC020000060">
    <property type="protein sequence ID" value="KAL1628654.1"/>
    <property type="molecule type" value="Genomic_DNA"/>
</dbReference>
<evidence type="ECO:0000256" key="7">
    <source>
        <dbReference type="SAM" id="MobiDB-lite"/>
    </source>
</evidence>
<evidence type="ECO:0000256" key="1">
    <source>
        <dbReference type="ARBA" id="ARBA00004273"/>
    </source>
</evidence>
<dbReference type="InterPro" id="IPR002060">
    <property type="entry name" value="Squ/phyt_synthse"/>
</dbReference>
<evidence type="ECO:0000313" key="8">
    <source>
        <dbReference type="EMBL" id="KAL1628654.1"/>
    </source>
</evidence>